<proteinExistence type="predicted"/>
<dbReference type="InterPro" id="IPR043917">
    <property type="entry name" value="DUF5753"/>
</dbReference>
<sequence length="227" mass="25634">MSATEITAICGTLNIPTDQQNHLVRLSRSTGRIEWWDRYPGEIIPPRACTYLGLEDKATRLCVFDPDHIPDLTRTRRYATAFLRRNPDLTEPVCSEQVVVLLRRQQILSRATPPDLDVVIQEKALSWQVGTRDDMRVQLRHLVNLTRIPHISIRVLPRAASPAANHATVFALPDPEPDVVYRKVDDRTSYELLSDVSGPDRVWDQVDAEALGVAASRELIIEAAGLW</sequence>
<dbReference type="RefSeq" id="WP_377434351.1">
    <property type="nucleotide sequence ID" value="NZ_JBHSPR010000102.1"/>
</dbReference>
<gene>
    <name evidence="2" type="ORF">ACFP2T_47045</name>
</gene>
<dbReference type="Pfam" id="PF19054">
    <property type="entry name" value="DUF5753"/>
    <property type="match status" value="1"/>
</dbReference>
<dbReference type="Proteomes" id="UP001596203">
    <property type="component" value="Unassembled WGS sequence"/>
</dbReference>
<evidence type="ECO:0000313" key="2">
    <source>
        <dbReference type="EMBL" id="MFC6023699.1"/>
    </source>
</evidence>
<evidence type="ECO:0000313" key="3">
    <source>
        <dbReference type="Proteomes" id="UP001596203"/>
    </source>
</evidence>
<accession>A0ABW1KPF8</accession>
<keyword evidence="3" id="KW-1185">Reference proteome</keyword>
<reference evidence="3" key="1">
    <citation type="journal article" date="2019" name="Int. J. Syst. Evol. Microbiol.">
        <title>The Global Catalogue of Microorganisms (GCM) 10K type strain sequencing project: providing services to taxonomists for standard genome sequencing and annotation.</title>
        <authorList>
            <consortium name="The Broad Institute Genomics Platform"/>
            <consortium name="The Broad Institute Genome Sequencing Center for Infectious Disease"/>
            <person name="Wu L."/>
            <person name="Ma J."/>
        </authorList>
    </citation>
    <scope>NUCLEOTIDE SEQUENCE [LARGE SCALE GENOMIC DNA]</scope>
    <source>
        <strain evidence="3">ZS-35-S2</strain>
    </source>
</reference>
<organism evidence="2 3">
    <name type="scientific">Plantactinospora solaniradicis</name>
    <dbReference type="NCBI Taxonomy" id="1723736"/>
    <lineage>
        <taxon>Bacteria</taxon>
        <taxon>Bacillati</taxon>
        <taxon>Actinomycetota</taxon>
        <taxon>Actinomycetes</taxon>
        <taxon>Micromonosporales</taxon>
        <taxon>Micromonosporaceae</taxon>
        <taxon>Plantactinospora</taxon>
    </lineage>
</organism>
<comment type="caution">
    <text evidence="2">The sequence shown here is derived from an EMBL/GenBank/DDBJ whole genome shotgun (WGS) entry which is preliminary data.</text>
</comment>
<name>A0ABW1KPF8_9ACTN</name>
<feature type="domain" description="DUF5753" evidence="1">
    <location>
        <begin position="50"/>
        <end position="221"/>
    </location>
</feature>
<evidence type="ECO:0000259" key="1">
    <source>
        <dbReference type="Pfam" id="PF19054"/>
    </source>
</evidence>
<dbReference type="EMBL" id="JBHSPR010000102">
    <property type="protein sequence ID" value="MFC6023699.1"/>
    <property type="molecule type" value="Genomic_DNA"/>
</dbReference>
<protein>
    <submittedName>
        <fullName evidence="2">DUF5753 domain-containing protein</fullName>
    </submittedName>
</protein>